<dbReference type="InterPro" id="IPR032687">
    <property type="entry name" value="AraC-type_N"/>
</dbReference>
<dbReference type="PROSITE" id="PS01124">
    <property type="entry name" value="HTH_ARAC_FAMILY_2"/>
    <property type="match status" value="1"/>
</dbReference>
<dbReference type="Pfam" id="PF12625">
    <property type="entry name" value="Arabinose_bd"/>
    <property type="match status" value="1"/>
</dbReference>
<dbReference type="GO" id="GO:0003700">
    <property type="term" value="F:DNA-binding transcription factor activity"/>
    <property type="evidence" value="ECO:0007669"/>
    <property type="project" value="InterPro"/>
</dbReference>
<dbReference type="PANTHER" id="PTHR47894">
    <property type="entry name" value="HTH-TYPE TRANSCRIPTIONAL REGULATOR GADX"/>
    <property type="match status" value="1"/>
</dbReference>
<dbReference type="InterPro" id="IPR018060">
    <property type="entry name" value="HTH_AraC"/>
</dbReference>
<keyword evidence="1" id="KW-0805">Transcription regulation</keyword>
<protein>
    <submittedName>
        <fullName evidence="5">AraC family transcriptional regulator</fullName>
    </submittedName>
</protein>
<dbReference type="InterPro" id="IPR009057">
    <property type="entry name" value="Homeodomain-like_sf"/>
</dbReference>
<organism evidence="5 6">
    <name type="scientific">Pollutimonas subterranea</name>
    <dbReference type="NCBI Taxonomy" id="2045210"/>
    <lineage>
        <taxon>Bacteria</taxon>
        <taxon>Pseudomonadati</taxon>
        <taxon>Pseudomonadota</taxon>
        <taxon>Betaproteobacteria</taxon>
        <taxon>Burkholderiales</taxon>
        <taxon>Alcaligenaceae</taxon>
        <taxon>Pollutimonas</taxon>
    </lineage>
</organism>
<dbReference type="GO" id="GO:0005829">
    <property type="term" value="C:cytosol"/>
    <property type="evidence" value="ECO:0007669"/>
    <property type="project" value="TreeGrafter"/>
</dbReference>
<evidence type="ECO:0000256" key="3">
    <source>
        <dbReference type="ARBA" id="ARBA00023163"/>
    </source>
</evidence>
<dbReference type="Proteomes" id="UP000234190">
    <property type="component" value="Unassembled WGS sequence"/>
</dbReference>
<evidence type="ECO:0000313" key="5">
    <source>
        <dbReference type="EMBL" id="PLC48244.1"/>
    </source>
</evidence>
<evidence type="ECO:0000259" key="4">
    <source>
        <dbReference type="PROSITE" id="PS01124"/>
    </source>
</evidence>
<dbReference type="SUPFAM" id="SSF46689">
    <property type="entry name" value="Homeodomain-like"/>
    <property type="match status" value="1"/>
</dbReference>
<accession>A0A2N4TZQ6</accession>
<dbReference type="OrthoDB" id="6506763at2"/>
<keyword evidence="6" id="KW-1185">Reference proteome</keyword>
<evidence type="ECO:0000256" key="1">
    <source>
        <dbReference type="ARBA" id="ARBA00023015"/>
    </source>
</evidence>
<sequence>MLAGKETTERVVAFTVSIGFLQDLLSSLEGICAQGQFNEFLNQAGIPAALTKQDNARVTHNQLVRLYQAAAVGTGDEMMGLWSRSIRSGALKLLCKGLLDASSVSVAMYRFTQFWNLLLDDYELVFSDKDTYPCIAVRPRRPDVALNRFGHALMLKLIHGVASWLVGRELPLHRITLGFDCPVYAEDYRILFPVAVTFNASCSSISFPEGIGKLGFRRSYAELLPFLQRAPRDWIFTTYKEHSFQLKVREYLHSGGRLHHSLTEVADSLHMSTRTLIRRLAAENTSFQNIKDGLRRDLAILDLTISNKSLDDIAHGLGFKSVSVFHRAFKISTGSTPGAYRNFN</sequence>
<feature type="domain" description="HTH araC/xylS-type" evidence="4">
    <location>
        <begin position="246"/>
        <end position="343"/>
    </location>
</feature>
<comment type="caution">
    <text evidence="5">The sequence shown here is derived from an EMBL/GenBank/DDBJ whole genome shotgun (WGS) entry which is preliminary data.</text>
</comment>
<dbReference type="Gene3D" id="1.10.10.60">
    <property type="entry name" value="Homeodomain-like"/>
    <property type="match status" value="1"/>
</dbReference>
<evidence type="ECO:0000313" key="6">
    <source>
        <dbReference type="Proteomes" id="UP000234190"/>
    </source>
</evidence>
<proteinExistence type="predicted"/>
<keyword evidence="3" id="KW-0804">Transcription</keyword>
<dbReference type="PANTHER" id="PTHR47894:SF1">
    <property type="entry name" value="HTH-TYPE TRANSCRIPTIONAL REGULATOR VQSM"/>
    <property type="match status" value="1"/>
</dbReference>
<gene>
    <name evidence="5" type="ORF">CR159_19195</name>
</gene>
<evidence type="ECO:0000256" key="2">
    <source>
        <dbReference type="ARBA" id="ARBA00023125"/>
    </source>
</evidence>
<dbReference type="Pfam" id="PF12833">
    <property type="entry name" value="HTH_18"/>
    <property type="match status" value="1"/>
</dbReference>
<dbReference type="AlphaFoldDB" id="A0A2N4TZQ6"/>
<name>A0A2N4TZQ6_9BURK</name>
<dbReference type="GO" id="GO:0000976">
    <property type="term" value="F:transcription cis-regulatory region binding"/>
    <property type="evidence" value="ECO:0007669"/>
    <property type="project" value="TreeGrafter"/>
</dbReference>
<dbReference type="EMBL" id="PDNW01000024">
    <property type="protein sequence ID" value="PLC48244.1"/>
    <property type="molecule type" value="Genomic_DNA"/>
</dbReference>
<keyword evidence="2" id="KW-0238">DNA-binding</keyword>
<reference evidence="5 6" key="1">
    <citation type="submission" date="2017-10" db="EMBL/GenBank/DDBJ databases">
        <title>Two draft genome sequences of Pusillimonas sp. strains isolated from a nitrate- and radionuclide-contaminated groundwater in Russia.</title>
        <authorList>
            <person name="Grouzdev D.S."/>
            <person name="Tourova T.P."/>
            <person name="Goeva M.A."/>
            <person name="Babich T.L."/>
            <person name="Sokolova D.S."/>
            <person name="Abdullin R."/>
            <person name="Poltaraus A.B."/>
            <person name="Toshchakov S.V."/>
            <person name="Nazina T.N."/>
        </authorList>
    </citation>
    <scope>NUCLEOTIDE SEQUENCE [LARGE SCALE GENOMIC DNA]</scope>
    <source>
        <strain evidence="5 6">JR1/69-3-13</strain>
    </source>
</reference>
<dbReference type="SMART" id="SM00342">
    <property type="entry name" value="HTH_ARAC"/>
    <property type="match status" value="1"/>
</dbReference>